<keyword evidence="3" id="KW-0238">DNA-binding</keyword>
<dbReference type="Pfam" id="PF00589">
    <property type="entry name" value="Phage_integrase"/>
    <property type="match status" value="1"/>
</dbReference>
<dbReference type="SUPFAM" id="SSF56349">
    <property type="entry name" value="DNA breaking-rejoining enzymes"/>
    <property type="match status" value="1"/>
</dbReference>
<evidence type="ECO:0000256" key="2">
    <source>
        <dbReference type="ARBA" id="ARBA00022908"/>
    </source>
</evidence>
<dbReference type="PROSITE" id="PS51898">
    <property type="entry name" value="TYR_RECOMBINASE"/>
    <property type="match status" value="1"/>
</dbReference>
<evidence type="ECO:0000313" key="7">
    <source>
        <dbReference type="Proteomes" id="UP000192601"/>
    </source>
</evidence>
<dbReference type="GO" id="GO:0015074">
    <property type="term" value="P:DNA integration"/>
    <property type="evidence" value="ECO:0007669"/>
    <property type="project" value="UniProtKB-KW"/>
</dbReference>
<dbReference type="EMBL" id="MVIJ01000002">
    <property type="protein sequence ID" value="ORB75852.1"/>
    <property type="molecule type" value="Genomic_DNA"/>
</dbReference>
<dbReference type="GO" id="GO:0003677">
    <property type="term" value="F:DNA binding"/>
    <property type="evidence" value="ECO:0007669"/>
    <property type="project" value="UniProtKB-KW"/>
</dbReference>
<dbReference type="STRING" id="1783.BST44_02760"/>
<dbReference type="Gene3D" id="1.10.150.130">
    <property type="match status" value="1"/>
</dbReference>
<evidence type="ECO:0000256" key="1">
    <source>
        <dbReference type="ARBA" id="ARBA00008857"/>
    </source>
</evidence>
<evidence type="ECO:0000259" key="5">
    <source>
        <dbReference type="PROSITE" id="PS51898"/>
    </source>
</evidence>
<accession>A0A1X0KKQ1</accession>
<comment type="similarity">
    <text evidence="1">Belongs to the 'phage' integrase family.</text>
</comment>
<dbReference type="InterPro" id="IPR011010">
    <property type="entry name" value="DNA_brk_join_enz"/>
</dbReference>
<dbReference type="PANTHER" id="PTHR30629">
    <property type="entry name" value="PROPHAGE INTEGRASE"/>
    <property type="match status" value="1"/>
</dbReference>
<sequence length="388" mass="42765">MAGKKGHRGWGWVRQSGRGRVRRWHASYLHEGVRHNAPHTYAARSDAEGWLASERRLIELDAWTPPAQRKAKKQAAGMTLADYTPTWIAQRTVAGQPLKPRTKSHYTKLFEEHIKPTQLGRIPMRNITADAVRAWHATTLIDKPTYRSHAYQLLHAVLATAVSDGHLQANPAVIRGAGSAATKKESVILDVDEVGQLADTIDARYKALILISAWCGLRWGEVTALERRDISTDYAVITVRRGVVHRDGKCHTDTTKSKKGRAVAVPPHIIPAVKQHMAKYVAKDAAALLFAADRSCHLSDKTFRRYYQKALTKIGRDGENKPQPSIHDMRHFCGTNTARVGNLVETMGRLGHSTVKASLIYQGIVSGRDAEIAAALSALAAPGATDKD</sequence>
<keyword evidence="7" id="KW-1185">Reference proteome</keyword>
<organism evidence="6 7">
    <name type="scientific">Mycobacterium scrofulaceum</name>
    <dbReference type="NCBI Taxonomy" id="1783"/>
    <lineage>
        <taxon>Bacteria</taxon>
        <taxon>Bacillati</taxon>
        <taxon>Actinomycetota</taxon>
        <taxon>Actinomycetes</taxon>
        <taxon>Mycobacteriales</taxon>
        <taxon>Mycobacteriaceae</taxon>
        <taxon>Mycobacterium</taxon>
    </lineage>
</organism>
<dbReference type="InterPro" id="IPR002104">
    <property type="entry name" value="Integrase_catalytic"/>
</dbReference>
<dbReference type="Gene3D" id="1.10.443.10">
    <property type="entry name" value="Intergrase catalytic core"/>
    <property type="match status" value="1"/>
</dbReference>
<comment type="caution">
    <text evidence="6">The sequence shown here is derived from an EMBL/GenBank/DDBJ whole genome shotgun (WGS) entry which is preliminary data.</text>
</comment>
<dbReference type="InterPro" id="IPR050808">
    <property type="entry name" value="Phage_Integrase"/>
</dbReference>
<dbReference type="GO" id="GO:0006310">
    <property type="term" value="P:DNA recombination"/>
    <property type="evidence" value="ECO:0007669"/>
    <property type="project" value="UniProtKB-KW"/>
</dbReference>
<protein>
    <submittedName>
        <fullName evidence="6">Integrase</fullName>
    </submittedName>
</protein>
<feature type="domain" description="Tyr recombinase" evidence="5">
    <location>
        <begin position="184"/>
        <end position="374"/>
    </location>
</feature>
<dbReference type="Pfam" id="PF26003">
    <property type="entry name" value="Integrase_N_phage"/>
    <property type="match status" value="1"/>
</dbReference>
<dbReference type="AlphaFoldDB" id="A0A1X0KKQ1"/>
<proteinExistence type="inferred from homology"/>
<name>A0A1X0KKQ1_MYCSC</name>
<keyword evidence="4" id="KW-0233">DNA recombination</keyword>
<gene>
    <name evidence="6" type="ORF">BST44_02760</name>
</gene>
<dbReference type="RefSeq" id="WP_083174966.1">
    <property type="nucleotide sequence ID" value="NZ_MVIJ01000002.1"/>
</dbReference>
<evidence type="ECO:0000256" key="3">
    <source>
        <dbReference type="ARBA" id="ARBA00023125"/>
    </source>
</evidence>
<dbReference type="InterPro" id="IPR058717">
    <property type="entry name" value="Phage_L5_Integrase_N"/>
</dbReference>
<dbReference type="InterPro" id="IPR013762">
    <property type="entry name" value="Integrase-like_cat_sf"/>
</dbReference>
<dbReference type="Proteomes" id="UP000192601">
    <property type="component" value="Unassembled WGS sequence"/>
</dbReference>
<keyword evidence="2" id="KW-0229">DNA integration</keyword>
<dbReference type="CDD" id="cd00397">
    <property type="entry name" value="DNA_BRE_C"/>
    <property type="match status" value="1"/>
</dbReference>
<dbReference type="OrthoDB" id="1822491at2"/>
<evidence type="ECO:0000256" key="4">
    <source>
        <dbReference type="ARBA" id="ARBA00023172"/>
    </source>
</evidence>
<dbReference type="InterPro" id="IPR010998">
    <property type="entry name" value="Integrase_recombinase_N"/>
</dbReference>
<dbReference type="PANTHER" id="PTHR30629:SF2">
    <property type="entry name" value="PROPHAGE INTEGRASE INTS-RELATED"/>
    <property type="match status" value="1"/>
</dbReference>
<evidence type="ECO:0000313" key="6">
    <source>
        <dbReference type="EMBL" id="ORB75852.1"/>
    </source>
</evidence>
<reference evidence="6 7" key="1">
    <citation type="submission" date="2017-02" db="EMBL/GenBank/DDBJ databases">
        <title>The new phylogeny of genus Mycobacterium.</title>
        <authorList>
            <person name="Tortoli E."/>
            <person name="Trovato A."/>
            <person name="Cirillo D.M."/>
        </authorList>
    </citation>
    <scope>NUCLEOTIDE SEQUENCE [LARGE SCALE GENOMIC DNA]</scope>
    <source>
        <strain evidence="6 7">DSM 43992</strain>
    </source>
</reference>